<evidence type="ECO:0000313" key="1">
    <source>
        <dbReference type="EMBL" id="MBB5711920.1"/>
    </source>
</evidence>
<gene>
    <name evidence="1" type="ORF">FHT02_003173</name>
</gene>
<dbReference type="Proteomes" id="UP000527143">
    <property type="component" value="Unassembled WGS sequence"/>
</dbReference>
<evidence type="ECO:0000313" key="2">
    <source>
        <dbReference type="Proteomes" id="UP000527143"/>
    </source>
</evidence>
<dbReference type="AlphaFoldDB" id="A0A840YP41"/>
<proteinExistence type="predicted"/>
<accession>A0A840YP41</accession>
<name>A0A840YP41_9SPHN</name>
<reference evidence="1 2" key="1">
    <citation type="submission" date="2020-08" db="EMBL/GenBank/DDBJ databases">
        <title>Genomic Encyclopedia of Type Strains, Phase IV (KMG-IV): sequencing the most valuable type-strain genomes for metagenomic binning, comparative biology and taxonomic classification.</title>
        <authorList>
            <person name="Goeker M."/>
        </authorList>
    </citation>
    <scope>NUCLEOTIDE SEQUENCE [LARGE SCALE GENOMIC DNA]</scope>
    <source>
        <strain evidence="1 2">DSM 26736</strain>
    </source>
</reference>
<protein>
    <submittedName>
        <fullName evidence="1">Uncharacterized protein</fullName>
    </submittedName>
</protein>
<sequence>MGQAALVGAVAHLREQADAVAVGAYGDPQRAFEFVILRRGQPQGRVGMADLAAEAQLLLHLDLVQHAPAIGAGDAAGLARRDDVGFCHGKFRCGDAVLGTKFLGQRDGRRGLLGS</sequence>
<keyword evidence="2" id="KW-1185">Reference proteome</keyword>
<dbReference type="RefSeq" id="WP_184089905.1">
    <property type="nucleotide sequence ID" value="NZ_JACIJF010000011.1"/>
</dbReference>
<dbReference type="EMBL" id="JACIJF010000011">
    <property type="protein sequence ID" value="MBB5711920.1"/>
    <property type="molecule type" value="Genomic_DNA"/>
</dbReference>
<organism evidence="1 2">
    <name type="scientific">Sphingomonas xinjiangensis</name>
    <dbReference type="NCBI Taxonomy" id="643568"/>
    <lineage>
        <taxon>Bacteria</taxon>
        <taxon>Pseudomonadati</taxon>
        <taxon>Pseudomonadota</taxon>
        <taxon>Alphaproteobacteria</taxon>
        <taxon>Sphingomonadales</taxon>
        <taxon>Sphingomonadaceae</taxon>
        <taxon>Sphingomonas</taxon>
    </lineage>
</organism>
<comment type="caution">
    <text evidence="1">The sequence shown here is derived from an EMBL/GenBank/DDBJ whole genome shotgun (WGS) entry which is preliminary data.</text>
</comment>